<sequence>MNHITLADEHVLMGHYEFTLFGLVSIGLFGLLGTVNCPAHGGAGLVSELGLCPSIGGTSVSG</sequence>
<reference evidence="1" key="4">
    <citation type="submission" date="2016-09" db="EMBL/GenBank/DDBJ databases">
        <authorList>
            <person name="Pfeiffer F."/>
        </authorList>
    </citation>
    <scope>NUCLEOTIDE SEQUENCE</scope>
    <source>
        <strain evidence="1">ATCC 43099</strain>
        <plasmid evidence="1">pNMAG02</plasmid>
    </source>
</reference>
<dbReference type="HOGENOM" id="CLU_2893343_0_0_2"/>
<reference evidence="3" key="1">
    <citation type="submission" date="2010-02" db="EMBL/GenBank/DDBJ databases">
        <title>Complete sequence of plasmid 2 of Natrialba magadii ATCC 43099.</title>
        <authorList>
            <consortium name="US DOE Joint Genome Institute"/>
            <person name="Lucas S."/>
            <person name="Copeland A."/>
            <person name="Lapidus A."/>
            <person name="Cheng J.-F."/>
            <person name="Bruce D."/>
            <person name="Goodwin L."/>
            <person name="Pitluck S."/>
            <person name="Davenport K."/>
            <person name="Saunders E."/>
            <person name="Detter J.C."/>
            <person name="Han C."/>
            <person name="Tapia R."/>
            <person name="Land M."/>
            <person name="Hauser L."/>
            <person name="Kyrpides N."/>
            <person name="Mikhailova N."/>
            <person name="De Castro R.E."/>
            <person name="Maupin-Furlow J.A."/>
            <person name="Woyke T."/>
        </authorList>
    </citation>
    <scope>NUCLEOTIDE SEQUENCE [LARGE SCALE GENOMIC DNA]</scope>
    <source>
        <strain evidence="3">ATCC 43099 / DSM 3394 / CCM 3739 / CIP 104546 / IAM 13178 / JCM 8861 / NBRC 102185 / NCIMB 2190 / MS3</strain>
        <plasmid evidence="3">pNMAG02</plasmid>
    </source>
</reference>
<dbReference type="Proteomes" id="UP000011543">
    <property type="component" value="Unassembled WGS sequence"/>
</dbReference>
<dbReference type="EMBL" id="AOHS01000050">
    <property type="protein sequence ID" value="ELY27126.1"/>
    <property type="molecule type" value="Genomic_DNA"/>
</dbReference>
<reference evidence="2 4" key="3">
    <citation type="journal article" date="2014" name="PLoS Genet.">
        <title>Phylogenetically driven sequencing of extremely halophilic archaea reveals strategies for static and dynamic osmo-response.</title>
        <authorList>
            <person name="Becker E.A."/>
            <person name="Seitzer P.M."/>
            <person name="Tritt A."/>
            <person name="Larsen D."/>
            <person name="Krusor M."/>
            <person name="Yao A.I."/>
            <person name="Wu D."/>
            <person name="Madern D."/>
            <person name="Eisen J.A."/>
            <person name="Darling A.E."/>
            <person name="Facciotti M.T."/>
        </authorList>
    </citation>
    <scope>NUCLEOTIDE SEQUENCE [LARGE SCALE GENOMIC DNA]</scope>
    <source>
        <strain evidence="4">ATCC 43099 / DSM 3394 / CCM 3739 / CIP 104546 / IAM 13178 / JCM 8861 / NBRC 102185 / NCIMB 2190 / MS3</strain>
        <strain evidence="2">MS-3</strain>
    </source>
</reference>
<gene>
    <name evidence="1" type="ordered locus">Nmag_4127</name>
    <name evidence="2" type="ORF">C500_14850</name>
</gene>
<evidence type="ECO:0000313" key="4">
    <source>
        <dbReference type="Proteomes" id="UP000011543"/>
    </source>
</evidence>
<dbReference type="Proteomes" id="UP000001879">
    <property type="component" value="Plasmid pNMAG02"/>
</dbReference>
<organism evidence="1 3">
    <name type="scientific">Natrialba magadii (strain ATCC 43099 / DSM 3394 / CCM 3739 / CIP 104546 / IAM 13178 / JCM 8861 / NBRC 102185 / NCIMB 2190 / MS3)</name>
    <name type="common">Natronobacterium magadii</name>
    <dbReference type="NCBI Taxonomy" id="547559"/>
    <lineage>
        <taxon>Archaea</taxon>
        <taxon>Methanobacteriati</taxon>
        <taxon>Methanobacteriota</taxon>
        <taxon>Stenosarchaea group</taxon>
        <taxon>Halobacteria</taxon>
        <taxon>Halobacteriales</taxon>
        <taxon>Natrialbaceae</taxon>
        <taxon>Natrialba</taxon>
    </lineage>
</organism>
<dbReference type="AlphaFoldDB" id="D3T237"/>
<accession>D3T237</accession>
<dbReference type="EMBL" id="CP001934">
    <property type="protein sequence ID" value="ADD07646.1"/>
    <property type="molecule type" value="Genomic_DNA"/>
</dbReference>
<keyword evidence="3" id="KW-1185">Reference proteome</keyword>
<reference evidence="1 3" key="2">
    <citation type="journal article" date="2012" name="BMC Genomics">
        <title>A comparative genomics perspective on the genetic content of the alkaliphilic haloarchaeon Natrialba magadii ATCC 43099T.</title>
        <authorList>
            <person name="Siddaramappa S."/>
            <person name="Challacombe J.F."/>
            <person name="Decastro R.E."/>
            <person name="Pfeiffer F."/>
            <person name="Sastre D.E."/>
            <person name="Gimenez M.I."/>
            <person name="Paggi R.A."/>
            <person name="Detter J.C."/>
            <person name="Davenport K.W."/>
            <person name="Goodwin L.A."/>
            <person name="Kyrpides N."/>
            <person name="Tapia R."/>
            <person name="Pitluck S."/>
            <person name="Lucas S."/>
            <person name="Woyke T."/>
            <person name="Maupin-Furlow J.A."/>
        </authorList>
    </citation>
    <scope>NUCLEOTIDE SEQUENCE [LARGE SCALE GENOMIC DNA]</scope>
    <source>
        <strain evidence="1">ATCC 43099</strain>
        <strain evidence="3">ATCC 43099 / DSM 3394 / CCM 3739 / CIP 104546 / IAM 13178 / JCM 8861 / NBRC 102185 / NCIMB 2190 / MS3</strain>
    </source>
</reference>
<geneLocation type="plasmid" evidence="1 3">
    <name>pNMAG02</name>
</geneLocation>
<name>D3T237_NATMM</name>
<dbReference type="GeneID" id="8828861"/>
<dbReference type="KEGG" id="nmg:Nmag_4127"/>
<dbReference type="PaxDb" id="547559-Nmag_4127"/>
<evidence type="ECO:0000313" key="3">
    <source>
        <dbReference type="Proteomes" id="UP000001879"/>
    </source>
</evidence>
<dbReference type="RefSeq" id="WP_004216182.1">
    <property type="nucleotide sequence ID" value="NC_013924.1"/>
</dbReference>
<protein>
    <submittedName>
        <fullName evidence="1">Uncharacterized protein</fullName>
    </submittedName>
</protein>
<evidence type="ECO:0000313" key="1">
    <source>
        <dbReference type="EMBL" id="ADD07646.1"/>
    </source>
</evidence>
<keyword evidence="1" id="KW-0614">Plasmid</keyword>
<proteinExistence type="predicted"/>
<dbReference type="PATRIC" id="fig|547559.17.peg.2928"/>
<evidence type="ECO:0000313" key="2">
    <source>
        <dbReference type="EMBL" id="ELY27126.1"/>
    </source>
</evidence>